<dbReference type="InterPro" id="IPR029903">
    <property type="entry name" value="RmlD-like-bd"/>
</dbReference>
<name>A0ABV7WQE4_9GAMM</name>
<protein>
    <recommendedName>
        <fullName evidence="4 6">dTDP-4-dehydrorhamnose reductase</fullName>
        <ecNumber evidence="3 6">1.1.1.133</ecNumber>
    </recommendedName>
</protein>
<organism evidence="8 9">
    <name type="scientific">Reinekea marina</name>
    <dbReference type="NCBI Taxonomy" id="1310421"/>
    <lineage>
        <taxon>Bacteria</taxon>
        <taxon>Pseudomonadati</taxon>
        <taxon>Pseudomonadota</taxon>
        <taxon>Gammaproteobacteria</taxon>
        <taxon>Oceanospirillales</taxon>
        <taxon>Saccharospirillaceae</taxon>
        <taxon>Reinekea</taxon>
    </lineage>
</organism>
<evidence type="ECO:0000256" key="3">
    <source>
        <dbReference type="ARBA" id="ARBA00012929"/>
    </source>
</evidence>
<comment type="pathway">
    <text evidence="1 6">Carbohydrate biosynthesis; dTDP-L-rhamnose biosynthesis.</text>
</comment>
<sequence length="298" mass="32508">MIKHSPSLQFCILGPESQVGQALATYFTEREIPFSVINSDDLAGALDLGDRFKETYFVNALPVECPSGRPLNESLLLSVTEKLAAFCQANDRVLFQLSSASVFDGQKKSAYKESDATHPVTEIGQLLLSCEHKAVQRCASTVILRTSWLFDSEGDNYLTRLCNAAVNETELRVSGVMKACPTGASSVAKAIVAMAEQIDCGSEPDLWGVYHYVDSDVCSMYTFSKAAINGIKALTDVKVETVTEVSAEEGGVEESYELSCLKILSTFGIKQHPWRRGLSECIKKKFTSDSALNEPMGD</sequence>
<dbReference type="PANTHER" id="PTHR10491">
    <property type="entry name" value="DTDP-4-DEHYDRORHAMNOSE REDUCTASE"/>
    <property type="match status" value="1"/>
</dbReference>
<dbReference type="Gene3D" id="3.90.25.10">
    <property type="entry name" value="UDP-galactose 4-epimerase, domain 1"/>
    <property type="match status" value="1"/>
</dbReference>
<keyword evidence="6" id="KW-0560">Oxidoreductase</keyword>
<comment type="catalytic activity">
    <reaction evidence="5 6">
        <text>dTDP-beta-L-rhamnose + NADP(+) = dTDP-4-dehydro-beta-L-rhamnose + NADPH + H(+)</text>
        <dbReference type="Rhea" id="RHEA:21796"/>
        <dbReference type="ChEBI" id="CHEBI:15378"/>
        <dbReference type="ChEBI" id="CHEBI:57510"/>
        <dbReference type="ChEBI" id="CHEBI:57783"/>
        <dbReference type="ChEBI" id="CHEBI:58349"/>
        <dbReference type="ChEBI" id="CHEBI:62830"/>
        <dbReference type="EC" id="1.1.1.133"/>
    </reaction>
</comment>
<accession>A0ABV7WQE4</accession>
<comment type="caution">
    <text evidence="8">The sequence shown here is derived from an EMBL/GenBank/DDBJ whole genome shotgun (WGS) entry which is preliminary data.</text>
</comment>
<evidence type="ECO:0000256" key="6">
    <source>
        <dbReference type="RuleBase" id="RU364082"/>
    </source>
</evidence>
<evidence type="ECO:0000256" key="5">
    <source>
        <dbReference type="ARBA" id="ARBA00048200"/>
    </source>
</evidence>
<keyword evidence="9" id="KW-1185">Reference proteome</keyword>
<dbReference type="EMBL" id="JBHRYN010000006">
    <property type="protein sequence ID" value="MFC3700653.1"/>
    <property type="molecule type" value="Genomic_DNA"/>
</dbReference>
<dbReference type="Gene3D" id="3.40.50.720">
    <property type="entry name" value="NAD(P)-binding Rossmann-like Domain"/>
    <property type="match status" value="1"/>
</dbReference>
<dbReference type="EC" id="1.1.1.133" evidence="3 6"/>
<dbReference type="InterPro" id="IPR036291">
    <property type="entry name" value="NAD(P)-bd_dom_sf"/>
</dbReference>
<keyword evidence="6" id="KW-0521">NADP</keyword>
<evidence type="ECO:0000313" key="9">
    <source>
        <dbReference type="Proteomes" id="UP001595710"/>
    </source>
</evidence>
<gene>
    <name evidence="8" type="ORF">ACFOND_03295</name>
</gene>
<feature type="domain" description="RmlD-like substrate binding" evidence="7">
    <location>
        <begin position="12"/>
        <end position="284"/>
    </location>
</feature>
<dbReference type="Pfam" id="PF04321">
    <property type="entry name" value="RmlD_sub_bind"/>
    <property type="match status" value="1"/>
</dbReference>
<proteinExistence type="inferred from homology"/>
<evidence type="ECO:0000259" key="7">
    <source>
        <dbReference type="Pfam" id="PF04321"/>
    </source>
</evidence>
<evidence type="ECO:0000256" key="1">
    <source>
        <dbReference type="ARBA" id="ARBA00004781"/>
    </source>
</evidence>
<evidence type="ECO:0000256" key="4">
    <source>
        <dbReference type="ARBA" id="ARBA00017099"/>
    </source>
</evidence>
<comment type="cofactor">
    <cofactor evidence="6">
        <name>Mg(2+)</name>
        <dbReference type="ChEBI" id="CHEBI:18420"/>
    </cofactor>
    <text evidence="6">Binds 1 Mg(2+) ion per monomer.</text>
</comment>
<evidence type="ECO:0000256" key="2">
    <source>
        <dbReference type="ARBA" id="ARBA00010944"/>
    </source>
</evidence>
<reference evidence="9" key="1">
    <citation type="journal article" date="2019" name="Int. J. Syst. Evol. Microbiol.">
        <title>The Global Catalogue of Microorganisms (GCM) 10K type strain sequencing project: providing services to taxonomists for standard genome sequencing and annotation.</title>
        <authorList>
            <consortium name="The Broad Institute Genomics Platform"/>
            <consortium name="The Broad Institute Genome Sequencing Center for Infectious Disease"/>
            <person name="Wu L."/>
            <person name="Ma J."/>
        </authorList>
    </citation>
    <scope>NUCLEOTIDE SEQUENCE [LARGE SCALE GENOMIC DNA]</scope>
    <source>
        <strain evidence="9">CECT 8288</strain>
    </source>
</reference>
<dbReference type="PANTHER" id="PTHR10491:SF4">
    <property type="entry name" value="METHIONINE ADENOSYLTRANSFERASE 2 SUBUNIT BETA"/>
    <property type="match status" value="1"/>
</dbReference>
<comment type="function">
    <text evidence="6">Catalyzes the reduction of dTDP-6-deoxy-L-lyxo-4-hexulose to yield dTDP-L-rhamnose.</text>
</comment>
<dbReference type="InterPro" id="IPR005913">
    <property type="entry name" value="dTDP_dehydrorham_reduct"/>
</dbReference>
<dbReference type="Proteomes" id="UP001595710">
    <property type="component" value="Unassembled WGS sequence"/>
</dbReference>
<dbReference type="RefSeq" id="WP_290281151.1">
    <property type="nucleotide sequence ID" value="NZ_JAUFQI010000001.1"/>
</dbReference>
<evidence type="ECO:0000313" key="8">
    <source>
        <dbReference type="EMBL" id="MFC3700653.1"/>
    </source>
</evidence>
<comment type="similarity">
    <text evidence="2 6">Belongs to the dTDP-4-dehydrorhamnose reductase family.</text>
</comment>
<dbReference type="SUPFAM" id="SSF51735">
    <property type="entry name" value="NAD(P)-binding Rossmann-fold domains"/>
    <property type="match status" value="1"/>
</dbReference>